<evidence type="ECO:0000256" key="4">
    <source>
        <dbReference type="ARBA" id="ARBA00022840"/>
    </source>
</evidence>
<evidence type="ECO:0000256" key="3">
    <source>
        <dbReference type="ARBA" id="ARBA00022777"/>
    </source>
</evidence>
<accession>A0A382X0H9</accession>
<dbReference type="Gene3D" id="3.40.50.10240">
    <property type="entry name" value="Thiamin pyrophosphokinase, catalytic domain"/>
    <property type="match status" value="1"/>
</dbReference>
<dbReference type="GO" id="GO:0009229">
    <property type="term" value="P:thiamine diphosphate biosynthetic process"/>
    <property type="evidence" value="ECO:0007669"/>
    <property type="project" value="InterPro"/>
</dbReference>
<sequence length="72" mass="7738">RGQRSFDSFPGELVSLFPQQFGTVVSTTALNYPLNETVLDPSARGISNQSIGATFSVVASDPILVFRGHPKN</sequence>
<dbReference type="GO" id="GO:0016301">
    <property type="term" value="F:kinase activity"/>
    <property type="evidence" value="ECO:0007669"/>
    <property type="project" value="UniProtKB-KW"/>
</dbReference>
<gene>
    <name evidence="5" type="ORF">METZ01_LOCUS417446</name>
</gene>
<feature type="non-terminal residue" evidence="5">
    <location>
        <position position="1"/>
    </location>
</feature>
<keyword evidence="2" id="KW-0547">Nucleotide-binding</keyword>
<proteinExistence type="predicted"/>
<protein>
    <submittedName>
        <fullName evidence="5">Uncharacterized protein</fullName>
    </submittedName>
</protein>
<dbReference type="InterPro" id="IPR036759">
    <property type="entry name" value="TPK_catalytic_sf"/>
</dbReference>
<keyword evidence="1" id="KW-0808">Transferase</keyword>
<evidence type="ECO:0000256" key="2">
    <source>
        <dbReference type="ARBA" id="ARBA00022741"/>
    </source>
</evidence>
<reference evidence="5" key="1">
    <citation type="submission" date="2018-05" db="EMBL/GenBank/DDBJ databases">
        <authorList>
            <person name="Lanie J.A."/>
            <person name="Ng W.-L."/>
            <person name="Kazmierczak K.M."/>
            <person name="Andrzejewski T.M."/>
            <person name="Davidsen T.M."/>
            <person name="Wayne K.J."/>
            <person name="Tettelin H."/>
            <person name="Glass J.I."/>
            <person name="Rusch D."/>
            <person name="Podicherti R."/>
            <person name="Tsui H.-C.T."/>
            <person name="Winkler M.E."/>
        </authorList>
    </citation>
    <scope>NUCLEOTIDE SEQUENCE</scope>
</reference>
<evidence type="ECO:0000313" key="5">
    <source>
        <dbReference type="EMBL" id="SVD64592.1"/>
    </source>
</evidence>
<name>A0A382X0H9_9ZZZZ</name>
<keyword evidence="4" id="KW-0067">ATP-binding</keyword>
<dbReference type="EMBL" id="UINC01163985">
    <property type="protein sequence ID" value="SVD64592.1"/>
    <property type="molecule type" value="Genomic_DNA"/>
</dbReference>
<dbReference type="GO" id="GO:0004788">
    <property type="term" value="F:thiamine diphosphokinase activity"/>
    <property type="evidence" value="ECO:0007669"/>
    <property type="project" value="InterPro"/>
</dbReference>
<dbReference type="AlphaFoldDB" id="A0A382X0H9"/>
<organism evidence="5">
    <name type="scientific">marine metagenome</name>
    <dbReference type="NCBI Taxonomy" id="408172"/>
    <lineage>
        <taxon>unclassified sequences</taxon>
        <taxon>metagenomes</taxon>
        <taxon>ecological metagenomes</taxon>
    </lineage>
</organism>
<evidence type="ECO:0000256" key="1">
    <source>
        <dbReference type="ARBA" id="ARBA00022679"/>
    </source>
</evidence>
<keyword evidence="3" id="KW-0418">Kinase</keyword>
<dbReference type="GO" id="GO:0005524">
    <property type="term" value="F:ATP binding"/>
    <property type="evidence" value="ECO:0007669"/>
    <property type="project" value="UniProtKB-KW"/>
</dbReference>